<dbReference type="Proteomes" id="UP000484164">
    <property type="component" value="Unassembled WGS sequence"/>
</dbReference>
<dbReference type="InterPro" id="IPR015946">
    <property type="entry name" value="KH_dom-like_a/b"/>
</dbReference>
<dbReference type="PANTHER" id="PTHR39624">
    <property type="entry name" value="PROTEIN INVOLVED IN RIMO-MEDIATED BETA-METHYLTHIOLATION OF RIBOSOMAL PROTEIN S12 YCAO"/>
    <property type="match status" value="1"/>
</dbReference>
<dbReference type="InterPro" id="IPR003718">
    <property type="entry name" value="OsmC/Ohr_fam"/>
</dbReference>
<sequence>MPISKITYTGGLHCEAVHLKSGKGLETDAPTDNNGRGEAFSPTDLMSTSLGLCMITIMGIKARSMDLDLEGTEIDVEKVMESNPRRVGEIGLTLRIPHNFPEETQRILEAAGRACPVAKSLHPDVVQSVQFVWGK</sequence>
<name>A0A6L3ZK53_9FLAO</name>
<keyword evidence="2" id="KW-1185">Reference proteome</keyword>
<reference evidence="1 2" key="1">
    <citation type="submission" date="2019-10" db="EMBL/GenBank/DDBJ databases">
        <title>Genome sequence of Phaeocystidibacter marisrubri JCM30614 (type strain).</title>
        <authorList>
            <person name="Bowman J.P."/>
        </authorList>
    </citation>
    <scope>NUCLEOTIDE SEQUENCE [LARGE SCALE GENOMIC DNA]</scope>
    <source>
        <strain evidence="1 2">JCM 30614</strain>
    </source>
</reference>
<dbReference type="OrthoDB" id="290036at2"/>
<dbReference type="EMBL" id="WBVQ01000001">
    <property type="protein sequence ID" value="KAB2817938.1"/>
    <property type="molecule type" value="Genomic_DNA"/>
</dbReference>
<dbReference type="Pfam" id="PF02566">
    <property type="entry name" value="OsmC"/>
    <property type="match status" value="1"/>
</dbReference>
<dbReference type="SUPFAM" id="SSF82784">
    <property type="entry name" value="OsmC-like"/>
    <property type="match status" value="1"/>
</dbReference>
<organism evidence="1 2">
    <name type="scientific">Phaeocystidibacter marisrubri</name>
    <dbReference type="NCBI Taxonomy" id="1577780"/>
    <lineage>
        <taxon>Bacteria</taxon>
        <taxon>Pseudomonadati</taxon>
        <taxon>Bacteroidota</taxon>
        <taxon>Flavobacteriia</taxon>
        <taxon>Flavobacteriales</taxon>
        <taxon>Phaeocystidibacteraceae</taxon>
        <taxon>Phaeocystidibacter</taxon>
    </lineage>
</organism>
<evidence type="ECO:0000313" key="1">
    <source>
        <dbReference type="EMBL" id="KAB2817938.1"/>
    </source>
</evidence>
<dbReference type="AlphaFoldDB" id="A0A6L3ZK53"/>
<accession>A0A6L3ZK53</accession>
<dbReference type="InterPro" id="IPR036102">
    <property type="entry name" value="OsmC/Ohrsf"/>
</dbReference>
<comment type="caution">
    <text evidence="1">The sequence shown here is derived from an EMBL/GenBank/DDBJ whole genome shotgun (WGS) entry which is preliminary data.</text>
</comment>
<dbReference type="RefSeq" id="WP_151692626.1">
    <property type="nucleotide sequence ID" value="NZ_BMGX01000002.1"/>
</dbReference>
<dbReference type="Gene3D" id="3.30.300.20">
    <property type="match status" value="1"/>
</dbReference>
<gene>
    <name evidence="1" type="ORF">F8C82_05915</name>
</gene>
<protein>
    <submittedName>
        <fullName evidence="1">OsmC family protein</fullName>
    </submittedName>
</protein>
<proteinExistence type="predicted"/>
<dbReference type="PANTHER" id="PTHR39624:SF2">
    <property type="entry name" value="OSMC-LIKE PROTEIN"/>
    <property type="match status" value="1"/>
</dbReference>
<evidence type="ECO:0000313" key="2">
    <source>
        <dbReference type="Proteomes" id="UP000484164"/>
    </source>
</evidence>